<sequence>MDILDKEDYQKLLDFSKVLNPMDINFQEKTIQSMLEYFDFSGAAFPIVDDNGYYHRLAYANFNQLSMVIYNNYCYEQDFFAPANYNRDFKKTVLMVDDFMTFDQYESSALYNDVLSRNNFYYEALVLLRGEHNEYIGAVAVYREKNSLGFTKMEQLLLEQIGNIIENQFNLYLHLHDKNISTTTVHNLLFRLPIGMILCDGNFQILQINQEAMRILELLTDDASVDSAEKLIKDEILPIHLQSGVNQYYLQNKINLEVSIEHLITRTHETNQYVTNYAIFFQYISKKKDTEWLNLMKSKGITKRECEIANFLRIGYTTKKIAKNLRISENTVKRHKESIYKKLKISRVNQLNLLYEKI</sequence>
<dbReference type="PROSITE" id="PS00622">
    <property type="entry name" value="HTH_LUXR_1"/>
    <property type="match status" value="1"/>
</dbReference>
<keyword evidence="2" id="KW-0238">DNA-binding</keyword>
<dbReference type="GO" id="GO:0006355">
    <property type="term" value="P:regulation of DNA-templated transcription"/>
    <property type="evidence" value="ECO:0007669"/>
    <property type="project" value="InterPro"/>
</dbReference>
<evidence type="ECO:0000259" key="4">
    <source>
        <dbReference type="PROSITE" id="PS50043"/>
    </source>
</evidence>
<dbReference type="InterPro" id="IPR036388">
    <property type="entry name" value="WH-like_DNA-bd_sf"/>
</dbReference>
<dbReference type="PRINTS" id="PR00038">
    <property type="entry name" value="HTHLUXR"/>
</dbReference>
<feature type="domain" description="HTH luxR-type" evidence="4">
    <location>
        <begin position="294"/>
        <end position="358"/>
    </location>
</feature>
<dbReference type="Proteomes" id="UP000563151">
    <property type="component" value="Unassembled WGS sequence"/>
</dbReference>
<dbReference type="PANTHER" id="PTHR44688">
    <property type="entry name" value="DNA-BINDING TRANSCRIPTIONAL ACTIVATOR DEVR_DOSR"/>
    <property type="match status" value="1"/>
</dbReference>
<dbReference type="PROSITE" id="PS50043">
    <property type="entry name" value="HTH_LUXR_2"/>
    <property type="match status" value="1"/>
</dbReference>
<organism evidence="5 6">
    <name type="scientific">Clostridium tetanomorphum</name>
    <dbReference type="NCBI Taxonomy" id="1553"/>
    <lineage>
        <taxon>Bacteria</taxon>
        <taxon>Bacillati</taxon>
        <taxon>Bacillota</taxon>
        <taxon>Clostridia</taxon>
        <taxon>Eubacteriales</taxon>
        <taxon>Clostridiaceae</taxon>
        <taxon>Clostridium</taxon>
    </lineage>
</organism>
<dbReference type="PANTHER" id="PTHR44688:SF16">
    <property type="entry name" value="DNA-BINDING TRANSCRIPTIONAL ACTIVATOR DEVR_DOSR"/>
    <property type="match status" value="1"/>
</dbReference>
<proteinExistence type="predicted"/>
<dbReference type="EMBL" id="JAAZWO010000022">
    <property type="protein sequence ID" value="MBC2399128.1"/>
    <property type="molecule type" value="Genomic_DNA"/>
</dbReference>
<dbReference type="CDD" id="cd06170">
    <property type="entry name" value="LuxR_C_like"/>
    <property type="match status" value="1"/>
</dbReference>
<name>A0A923J2U5_CLOTT</name>
<dbReference type="SUPFAM" id="SSF46894">
    <property type="entry name" value="C-terminal effector domain of the bipartite response regulators"/>
    <property type="match status" value="1"/>
</dbReference>
<dbReference type="GO" id="GO:0003677">
    <property type="term" value="F:DNA binding"/>
    <property type="evidence" value="ECO:0007669"/>
    <property type="project" value="UniProtKB-KW"/>
</dbReference>
<dbReference type="Gene3D" id="1.10.10.10">
    <property type="entry name" value="Winged helix-like DNA-binding domain superfamily/Winged helix DNA-binding domain"/>
    <property type="match status" value="1"/>
</dbReference>
<evidence type="ECO:0000256" key="3">
    <source>
        <dbReference type="ARBA" id="ARBA00023163"/>
    </source>
</evidence>
<evidence type="ECO:0000313" key="5">
    <source>
        <dbReference type="EMBL" id="MBC2399128.1"/>
    </source>
</evidence>
<protein>
    <submittedName>
        <fullName evidence="5">Helix-turn-helix transcriptional regulator</fullName>
    </submittedName>
</protein>
<dbReference type="AlphaFoldDB" id="A0A923J2U5"/>
<dbReference type="InterPro" id="IPR000792">
    <property type="entry name" value="Tscrpt_reg_LuxR_C"/>
</dbReference>
<keyword evidence="6" id="KW-1185">Reference proteome</keyword>
<evidence type="ECO:0000256" key="1">
    <source>
        <dbReference type="ARBA" id="ARBA00023015"/>
    </source>
</evidence>
<dbReference type="InterPro" id="IPR016032">
    <property type="entry name" value="Sig_transdc_resp-reg_C-effctor"/>
</dbReference>
<keyword evidence="1" id="KW-0805">Transcription regulation</keyword>
<gene>
    <name evidence="5" type="ORF">HGG79_15285</name>
</gene>
<dbReference type="SMART" id="SM00421">
    <property type="entry name" value="HTH_LUXR"/>
    <property type="match status" value="1"/>
</dbReference>
<reference evidence="5 6" key="1">
    <citation type="submission" date="2020-04" db="EMBL/GenBank/DDBJ databases">
        <title>Genomic insights into acetone-butanol-ethanol (ABE) fermentation by sequencing solventogenic clostridia strains.</title>
        <authorList>
            <person name="Brown S."/>
        </authorList>
    </citation>
    <scope>NUCLEOTIDE SEQUENCE [LARGE SCALE GENOMIC DNA]</scope>
    <source>
        <strain evidence="5 6">DJ011</strain>
    </source>
</reference>
<comment type="caution">
    <text evidence="5">The sequence shown here is derived from an EMBL/GenBank/DDBJ whole genome shotgun (WGS) entry which is preliminary data.</text>
</comment>
<evidence type="ECO:0000256" key="2">
    <source>
        <dbReference type="ARBA" id="ARBA00023125"/>
    </source>
</evidence>
<accession>A0A923J2U5</accession>
<keyword evidence="3" id="KW-0804">Transcription</keyword>
<evidence type="ECO:0000313" key="6">
    <source>
        <dbReference type="Proteomes" id="UP000563151"/>
    </source>
</evidence>
<dbReference type="RefSeq" id="WP_035148312.1">
    <property type="nucleotide sequence ID" value="NZ_JAAZWO010000022.1"/>
</dbReference>
<dbReference type="Pfam" id="PF00196">
    <property type="entry name" value="GerE"/>
    <property type="match status" value="1"/>
</dbReference>